<reference evidence="2" key="1">
    <citation type="submission" date="2021-04" db="EMBL/GenBank/DDBJ databases">
        <title>The genome sequence of Ideonella sp. 4Y11.</title>
        <authorList>
            <person name="Liu Y."/>
        </authorList>
    </citation>
    <scope>NUCLEOTIDE SEQUENCE</scope>
    <source>
        <strain evidence="2">4Y11</strain>
    </source>
</reference>
<comment type="caution">
    <text evidence="2">The sequence shown here is derived from an EMBL/GenBank/DDBJ whole genome shotgun (WGS) entry which is preliminary data.</text>
</comment>
<name>A0A941BJZ7_9BURK</name>
<dbReference type="PANTHER" id="PTHR43737">
    <property type="entry name" value="BLL7424 PROTEIN"/>
    <property type="match status" value="1"/>
</dbReference>
<feature type="region of interest" description="Disordered" evidence="1">
    <location>
        <begin position="38"/>
        <end position="69"/>
    </location>
</feature>
<feature type="compositionally biased region" description="Low complexity" evidence="1">
    <location>
        <begin position="54"/>
        <end position="68"/>
    </location>
</feature>
<dbReference type="PANTHER" id="PTHR43737:SF1">
    <property type="entry name" value="DUF1501 DOMAIN-CONTAINING PROTEIN"/>
    <property type="match status" value="1"/>
</dbReference>
<sequence>MPSSRARREERMRTSITGRWLPLLGLASVLALTGCGGSQPQDEAAASVDKATRQSLSPQGTSSPSSTSVADAVRLAHQASFGPSEALVAEIQAAGAASWIKQQMTLDLSRYQRGGNDRIHTRSSTVPFCDAGAQKDNPYCWRDYYSTEPLVWDFYRNAVGQPDQLRQRVAMALSHFLVVSGYEISGTYGLRNYQNKLLALAFDNYRQLLRQVILSPVMGDYLDHVNNDRFAPNENFARELLQLFALGTCKLEADGTLKGGRCRPVYDNTMVRNYAFALTGWTYPPGGASPWGCWPQGANCLYYGGEMVEAPRLRDRRARSLLSKVSVAPLTPAPAALDQVLDSLMRHPNMAPFVARRLIQHLVSSDPEPAYVGRVSAAFETGRFVYTDTSGEHVFGTSHKGDLSATVAAVLLDPLARNEAPDAPRAGHLRAPALLFTGALRAFKGHTDGEPFNWWWGDTLHQQMFMSPSVFGFYPPDYPVPGTGRVGPEFGIHNTNGALERLNVLTWLFDWGGSAPNPDIPDALGTGVDLSDFTPMAGSAGPLVDRISLTLLGRTLAKGPRKTVVDAVSFWTSDVDKDHWRERRVATAAYLLLASPDYQVQR</sequence>
<evidence type="ECO:0000313" key="3">
    <source>
        <dbReference type="Proteomes" id="UP000678374"/>
    </source>
</evidence>
<gene>
    <name evidence="2" type="ORF">KAK06_10595</name>
</gene>
<protein>
    <submittedName>
        <fullName evidence="2">DUF1800 family protein</fullName>
    </submittedName>
</protein>
<organism evidence="2 3">
    <name type="scientific">Ideonella aquatica</name>
    <dbReference type="NCBI Taxonomy" id="2824119"/>
    <lineage>
        <taxon>Bacteria</taxon>
        <taxon>Pseudomonadati</taxon>
        <taxon>Pseudomonadota</taxon>
        <taxon>Betaproteobacteria</taxon>
        <taxon>Burkholderiales</taxon>
        <taxon>Sphaerotilaceae</taxon>
        <taxon>Ideonella</taxon>
    </lineage>
</organism>
<dbReference type="AlphaFoldDB" id="A0A941BJZ7"/>
<dbReference type="EMBL" id="JAGQDE010000008">
    <property type="protein sequence ID" value="MBQ0959398.1"/>
    <property type="molecule type" value="Genomic_DNA"/>
</dbReference>
<dbReference type="InterPro" id="IPR014917">
    <property type="entry name" value="DUF1800"/>
</dbReference>
<proteinExistence type="predicted"/>
<evidence type="ECO:0000313" key="2">
    <source>
        <dbReference type="EMBL" id="MBQ0959398.1"/>
    </source>
</evidence>
<dbReference type="PROSITE" id="PS51257">
    <property type="entry name" value="PROKAR_LIPOPROTEIN"/>
    <property type="match status" value="1"/>
</dbReference>
<dbReference type="Proteomes" id="UP000678374">
    <property type="component" value="Unassembled WGS sequence"/>
</dbReference>
<accession>A0A941BJZ7</accession>
<evidence type="ECO:0000256" key="1">
    <source>
        <dbReference type="SAM" id="MobiDB-lite"/>
    </source>
</evidence>
<dbReference type="Pfam" id="PF08811">
    <property type="entry name" value="DUF1800"/>
    <property type="match status" value="1"/>
</dbReference>
<keyword evidence="3" id="KW-1185">Reference proteome</keyword>